<gene>
    <name evidence="2" type="ORF">IAB27_03065</name>
</gene>
<comment type="caution">
    <text evidence="2">The sequence shown here is derived from an EMBL/GenBank/DDBJ whole genome shotgun (WGS) entry which is preliminary data.</text>
</comment>
<protein>
    <submittedName>
        <fullName evidence="2">Uncharacterized protein</fullName>
    </submittedName>
</protein>
<keyword evidence="1" id="KW-1133">Transmembrane helix</keyword>
<evidence type="ECO:0000313" key="2">
    <source>
        <dbReference type="EMBL" id="HIQ90591.1"/>
    </source>
</evidence>
<evidence type="ECO:0000256" key="1">
    <source>
        <dbReference type="SAM" id="Phobius"/>
    </source>
</evidence>
<sequence>MKIAYDPKFLSKEEIAEINGDKSDIEIIEHDLNPKVPKNDLILSTILFILSSIPGGVASSFVYDMIKLAIKNFKEKHVFWVDSSNKKTLSVANILINGGKDKNINLILKREPTEIEWLNINDSLKHLKADDYIVMLNEDGRINIWTDLEYGQYRFDKQKK</sequence>
<reference evidence="2" key="2">
    <citation type="journal article" date="2021" name="PeerJ">
        <title>Extensive microbial diversity within the chicken gut microbiome revealed by metagenomics and culture.</title>
        <authorList>
            <person name="Gilroy R."/>
            <person name="Ravi A."/>
            <person name="Getino M."/>
            <person name="Pursley I."/>
            <person name="Horton D.L."/>
            <person name="Alikhan N.F."/>
            <person name="Baker D."/>
            <person name="Gharbi K."/>
            <person name="Hall N."/>
            <person name="Watson M."/>
            <person name="Adriaenssens E.M."/>
            <person name="Foster-Nyarko E."/>
            <person name="Jarju S."/>
            <person name="Secka A."/>
            <person name="Antonio M."/>
            <person name="Oren A."/>
            <person name="Chaudhuri R.R."/>
            <person name="La Ragione R."/>
            <person name="Hildebrand F."/>
            <person name="Pallen M.J."/>
        </authorList>
    </citation>
    <scope>NUCLEOTIDE SEQUENCE</scope>
    <source>
        <strain evidence="2">CHK147-3167</strain>
    </source>
</reference>
<accession>A0A9D0ZQH5</accession>
<keyword evidence="1" id="KW-0472">Membrane</keyword>
<feature type="transmembrane region" description="Helical" evidence="1">
    <location>
        <begin position="41"/>
        <end position="66"/>
    </location>
</feature>
<name>A0A9D0ZQH5_9FIRM</name>
<dbReference type="AlphaFoldDB" id="A0A9D0ZQH5"/>
<proteinExistence type="predicted"/>
<dbReference type="Proteomes" id="UP000886786">
    <property type="component" value="Unassembled WGS sequence"/>
</dbReference>
<dbReference type="EMBL" id="DVFV01000058">
    <property type="protein sequence ID" value="HIQ90591.1"/>
    <property type="molecule type" value="Genomic_DNA"/>
</dbReference>
<organism evidence="2 3">
    <name type="scientific">Candidatus Coprosoma intestinipullorum</name>
    <dbReference type="NCBI Taxonomy" id="2840752"/>
    <lineage>
        <taxon>Bacteria</taxon>
        <taxon>Bacillati</taxon>
        <taxon>Bacillota</taxon>
        <taxon>Bacillota incertae sedis</taxon>
        <taxon>Candidatus Coprosoma</taxon>
    </lineage>
</organism>
<evidence type="ECO:0000313" key="3">
    <source>
        <dbReference type="Proteomes" id="UP000886786"/>
    </source>
</evidence>
<reference evidence="2" key="1">
    <citation type="submission" date="2020-10" db="EMBL/GenBank/DDBJ databases">
        <authorList>
            <person name="Gilroy R."/>
        </authorList>
    </citation>
    <scope>NUCLEOTIDE SEQUENCE</scope>
    <source>
        <strain evidence="2">CHK147-3167</strain>
    </source>
</reference>
<keyword evidence="1" id="KW-0812">Transmembrane</keyword>